<reference evidence="1 2" key="1">
    <citation type="submission" date="2014-06" db="EMBL/GenBank/DDBJ databases">
        <title>Whole Genome Sequences of Three Symbiotic Endozoicomonas Bacteria.</title>
        <authorList>
            <person name="Neave M.J."/>
            <person name="Apprill A."/>
            <person name="Voolstra C.R."/>
        </authorList>
    </citation>
    <scope>NUCLEOTIDE SEQUENCE [LARGE SCALE GENOMIC DNA]</scope>
    <source>
        <strain evidence="1 2">LMG 24815</strain>
    </source>
</reference>
<evidence type="ECO:0000313" key="1">
    <source>
        <dbReference type="EMBL" id="KEQ12859.1"/>
    </source>
</evidence>
<proteinExistence type="predicted"/>
<dbReference type="eggNOG" id="ENOG502ZCX8">
    <property type="taxonomic scope" value="Bacteria"/>
</dbReference>
<dbReference type="AlphaFoldDB" id="A0A081N336"/>
<organism evidence="1 2">
    <name type="scientific">Endozoicomonas montiporae</name>
    <dbReference type="NCBI Taxonomy" id="1027273"/>
    <lineage>
        <taxon>Bacteria</taxon>
        <taxon>Pseudomonadati</taxon>
        <taxon>Pseudomonadota</taxon>
        <taxon>Gammaproteobacteria</taxon>
        <taxon>Oceanospirillales</taxon>
        <taxon>Endozoicomonadaceae</taxon>
        <taxon>Endozoicomonas</taxon>
    </lineage>
</organism>
<dbReference type="RefSeq" id="WP_034878267.1">
    <property type="nucleotide sequence ID" value="NZ_JOKG01000004.1"/>
</dbReference>
<name>A0A081N336_9GAMM</name>
<evidence type="ECO:0000313" key="2">
    <source>
        <dbReference type="Proteomes" id="UP000028006"/>
    </source>
</evidence>
<dbReference type="Proteomes" id="UP000028006">
    <property type="component" value="Unassembled WGS sequence"/>
</dbReference>
<dbReference type="EMBL" id="JOKG01000004">
    <property type="protein sequence ID" value="KEQ12859.1"/>
    <property type="molecule type" value="Genomic_DNA"/>
</dbReference>
<gene>
    <name evidence="1" type="ORF">GZ77_20675</name>
</gene>
<keyword evidence="2" id="KW-1185">Reference proteome</keyword>
<accession>A0A081N336</accession>
<sequence length="74" mass="8208">MLSDIRIPRCPECHADKMFHRCVSHVQERAGFKKNGWYCEHCNAGPYQLGTMTEAKAAKTAKALLKKASGGTQV</sequence>
<protein>
    <submittedName>
        <fullName evidence="1">Uncharacterized protein</fullName>
    </submittedName>
</protein>
<comment type="caution">
    <text evidence="1">The sequence shown here is derived from an EMBL/GenBank/DDBJ whole genome shotgun (WGS) entry which is preliminary data.</text>
</comment>